<proteinExistence type="predicted"/>
<evidence type="ECO:0000256" key="1">
    <source>
        <dbReference type="SAM" id="MobiDB-lite"/>
    </source>
</evidence>
<dbReference type="STRING" id="363999.A0A439DKG4"/>
<keyword evidence="3" id="KW-1185">Reference proteome</keyword>
<evidence type="ECO:0000313" key="3">
    <source>
        <dbReference type="Proteomes" id="UP000286045"/>
    </source>
</evidence>
<accession>A0A439DKG4</accession>
<dbReference type="AlphaFoldDB" id="A0A439DKG4"/>
<gene>
    <name evidence="2" type="ORF">EKO27_g164</name>
</gene>
<organism evidence="2 3">
    <name type="scientific">Xylaria grammica</name>
    <dbReference type="NCBI Taxonomy" id="363999"/>
    <lineage>
        <taxon>Eukaryota</taxon>
        <taxon>Fungi</taxon>
        <taxon>Dikarya</taxon>
        <taxon>Ascomycota</taxon>
        <taxon>Pezizomycotina</taxon>
        <taxon>Sordariomycetes</taxon>
        <taxon>Xylariomycetidae</taxon>
        <taxon>Xylariales</taxon>
        <taxon>Xylariaceae</taxon>
        <taxon>Xylaria</taxon>
    </lineage>
</organism>
<reference evidence="2 3" key="1">
    <citation type="submission" date="2018-12" db="EMBL/GenBank/DDBJ databases">
        <title>Draft genome sequence of Xylaria grammica IHI A82.</title>
        <authorList>
            <person name="Buettner E."/>
            <person name="Kellner H."/>
        </authorList>
    </citation>
    <scope>NUCLEOTIDE SEQUENCE [LARGE SCALE GENOMIC DNA]</scope>
    <source>
        <strain evidence="2 3">IHI A82</strain>
    </source>
</reference>
<feature type="region of interest" description="Disordered" evidence="1">
    <location>
        <begin position="73"/>
        <end position="100"/>
    </location>
</feature>
<evidence type="ECO:0000313" key="2">
    <source>
        <dbReference type="EMBL" id="RWA14908.1"/>
    </source>
</evidence>
<comment type="caution">
    <text evidence="2">The sequence shown here is derived from an EMBL/GenBank/DDBJ whole genome shotgun (WGS) entry which is preliminary data.</text>
</comment>
<sequence>MPLLYGEGNKALSRLHGEILNTIEDDTVFLGGLTSMDEELSIQSPGPLKTEQDFLVAPDNVLDVIPAIVRPLPGTVDQPTTQPYSYGDGSGRWQNDPRKDPRLRGDVLSMPMRIIQVIFSKRSPARIPITMKKQLQIEISAEGQQVLESFGFGGLSAEGGSPCLGMLRCGTDGRLVARYFLCLPVNDELLAYPTPYYRFVSLEQVYYWPYMRCHISLNRGTWKPMPRLKSPRDPASWGVSDTHPHITFGNGWTLEMKPTSLMDPDEAVSSSQLCFERSIGVWNLSLILRKVTSHSPGRIFNITIKLQCSTTSELDSQVVSANHHGCEGPVTELSQRMPVLGGSAELVVSIYYEIGSTEHYYSPMIRFRAFEASSTGRLA</sequence>
<name>A0A439DKG4_9PEZI</name>
<dbReference type="EMBL" id="RYZI01000002">
    <property type="protein sequence ID" value="RWA14908.1"/>
    <property type="molecule type" value="Genomic_DNA"/>
</dbReference>
<dbReference type="Proteomes" id="UP000286045">
    <property type="component" value="Unassembled WGS sequence"/>
</dbReference>
<protein>
    <submittedName>
        <fullName evidence="2">Uncharacterized protein</fullName>
    </submittedName>
</protein>